<dbReference type="PANTHER" id="PTHR33376:SF7">
    <property type="entry name" value="C4-DICARBOXYLATE-BINDING PROTEIN DCTB"/>
    <property type="match status" value="1"/>
</dbReference>
<keyword evidence="2" id="KW-0813">Transport</keyword>
<name>A0A3R9WV50_9BACI</name>
<evidence type="ECO:0000256" key="5">
    <source>
        <dbReference type="SAM" id="SignalP"/>
    </source>
</evidence>
<dbReference type="Gene3D" id="3.40.190.170">
    <property type="entry name" value="Bacterial extracellular solute-binding protein, family 7"/>
    <property type="match status" value="1"/>
</dbReference>
<dbReference type="GO" id="GO:0055085">
    <property type="term" value="P:transmembrane transport"/>
    <property type="evidence" value="ECO:0007669"/>
    <property type="project" value="InterPro"/>
</dbReference>
<dbReference type="NCBIfam" id="NF037995">
    <property type="entry name" value="TRAP_S1"/>
    <property type="match status" value="1"/>
</dbReference>
<dbReference type="RefSeq" id="WP_125554977.1">
    <property type="nucleotide sequence ID" value="NZ_RBVX01000004.1"/>
</dbReference>
<dbReference type="Proteomes" id="UP000275076">
    <property type="component" value="Unassembled WGS sequence"/>
</dbReference>
<keyword evidence="7" id="KW-1185">Reference proteome</keyword>
<sequence length="380" mass="42380">MRKNKFSWLISTALMSSLVLAACGGGETEESGSDSEDEGGSEGDNAEESEDEDTAEDTAEIEESYNWTFVTEENEGQMQYEYAEELADRLNEKSGGQITMDVFEFGQLGTEVDQVEQLQSGAVEFAIVSPGFTGTMVEEGQVFALQFLLPEDQEQVHELLNTSEALNEDLAALYEEEDILPLSFFTEGFMQWTGSSKITEPADFDGFTMRTQDSPLIQKTYEEYGADPSVMSAGDLYTALQNGTVDGQENPIFFIADSSYHEVQDYMTISNHNSYVAMTTVNPDFYNGLPENVQSLIDETVDEMRDVGFDMQDELNSSLLSDIEDNDDTPTEVTELSSEQREEFRELATPMRDFYRENAGDEAGAILDKLETEIEEITGE</sequence>
<dbReference type="EMBL" id="RBVX01000004">
    <property type="protein sequence ID" value="RSL34152.1"/>
    <property type="molecule type" value="Genomic_DNA"/>
</dbReference>
<dbReference type="Pfam" id="PF03480">
    <property type="entry name" value="DctP"/>
    <property type="match status" value="1"/>
</dbReference>
<protein>
    <submittedName>
        <fullName evidence="6">C4-dicarboxylate ABC transporter</fullName>
    </submittedName>
</protein>
<evidence type="ECO:0000313" key="7">
    <source>
        <dbReference type="Proteomes" id="UP000275076"/>
    </source>
</evidence>
<comment type="similarity">
    <text evidence="1">Belongs to the bacterial solute-binding protein 7 family.</text>
</comment>
<comment type="caution">
    <text evidence="6">The sequence shown here is derived from an EMBL/GenBank/DDBJ whole genome shotgun (WGS) entry which is preliminary data.</text>
</comment>
<feature type="chain" id="PRO_5018705513" evidence="5">
    <location>
        <begin position="22"/>
        <end position="380"/>
    </location>
</feature>
<keyword evidence="3 5" id="KW-0732">Signal</keyword>
<dbReference type="OrthoDB" id="9776801at2"/>
<gene>
    <name evidence="6" type="ORF">D7Z54_06190</name>
</gene>
<feature type="signal peptide" evidence="5">
    <location>
        <begin position="1"/>
        <end position="21"/>
    </location>
</feature>
<evidence type="ECO:0000256" key="4">
    <source>
        <dbReference type="SAM" id="MobiDB-lite"/>
    </source>
</evidence>
<organism evidence="6 7">
    <name type="scientific">Salibacterium salarium</name>
    <dbReference type="NCBI Taxonomy" id="284579"/>
    <lineage>
        <taxon>Bacteria</taxon>
        <taxon>Bacillati</taxon>
        <taxon>Bacillota</taxon>
        <taxon>Bacilli</taxon>
        <taxon>Bacillales</taxon>
        <taxon>Bacillaceae</taxon>
    </lineage>
</organism>
<evidence type="ECO:0000256" key="1">
    <source>
        <dbReference type="ARBA" id="ARBA00009023"/>
    </source>
</evidence>
<dbReference type="PANTHER" id="PTHR33376">
    <property type="match status" value="1"/>
</dbReference>
<reference evidence="6 7" key="1">
    <citation type="submission" date="2018-10" db="EMBL/GenBank/DDBJ databases">
        <title>Draft genome sequence of Bacillus salarius IM0101, isolated from a hypersaline soil in Inner Mongolia, China.</title>
        <authorList>
            <person name="Yamprayoonswat W."/>
            <person name="Boonvisut S."/>
            <person name="Jumpathong W."/>
            <person name="Sittihan S."/>
            <person name="Ruangsuj P."/>
            <person name="Wanthongcharoen S."/>
            <person name="Thongpramul N."/>
            <person name="Pimmason S."/>
            <person name="Yu B."/>
            <person name="Yasawong M."/>
        </authorList>
    </citation>
    <scope>NUCLEOTIDE SEQUENCE [LARGE SCALE GENOMIC DNA]</scope>
    <source>
        <strain evidence="6 7">IM0101</strain>
    </source>
</reference>
<evidence type="ECO:0000313" key="6">
    <source>
        <dbReference type="EMBL" id="RSL34152.1"/>
    </source>
</evidence>
<dbReference type="InterPro" id="IPR038404">
    <property type="entry name" value="TRAP_DctP_sf"/>
</dbReference>
<feature type="region of interest" description="Disordered" evidence="4">
    <location>
        <begin position="321"/>
        <end position="343"/>
    </location>
</feature>
<proteinExistence type="inferred from homology"/>
<feature type="compositionally biased region" description="Acidic residues" evidence="4">
    <location>
        <begin position="27"/>
        <end position="59"/>
    </location>
</feature>
<dbReference type="AlphaFoldDB" id="A0A3R9WV50"/>
<dbReference type="InterPro" id="IPR018389">
    <property type="entry name" value="DctP_fam"/>
</dbReference>
<dbReference type="PROSITE" id="PS51257">
    <property type="entry name" value="PROKAR_LIPOPROTEIN"/>
    <property type="match status" value="1"/>
</dbReference>
<evidence type="ECO:0000256" key="2">
    <source>
        <dbReference type="ARBA" id="ARBA00022448"/>
    </source>
</evidence>
<evidence type="ECO:0000256" key="3">
    <source>
        <dbReference type="ARBA" id="ARBA00022729"/>
    </source>
</evidence>
<feature type="region of interest" description="Disordered" evidence="4">
    <location>
        <begin position="24"/>
        <end position="59"/>
    </location>
</feature>
<accession>A0A3R9WV50</accession>